<sequence length="66" mass="7125">MADSTQVLPAANPVCERIYEHFPYCLGLLVGDPNFAHGEGADTIIGPLKSRSSSLYVSHLSQLSHL</sequence>
<dbReference type="AlphaFoldDB" id="A0AAV1XM28"/>
<evidence type="ECO:0000313" key="2">
    <source>
        <dbReference type="Proteomes" id="UP001497480"/>
    </source>
</evidence>
<proteinExistence type="predicted"/>
<name>A0AAV1XM28_LUPLU</name>
<gene>
    <name evidence="1" type="ORF">LLUT_LOCUS23672</name>
</gene>
<organism evidence="1 2">
    <name type="scientific">Lupinus luteus</name>
    <name type="common">European yellow lupine</name>
    <dbReference type="NCBI Taxonomy" id="3873"/>
    <lineage>
        <taxon>Eukaryota</taxon>
        <taxon>Viridiplantae</taxon>
        <taxon>Streptophyta</taxon>
        <taxon>Embryophyta</taxon>
        <taxon>Tracheophyta</taxon>
        <taxon>Spermatophyta</taxon>
        <taxon>Magnoliopsida</taxon>
        <taxon>eudicotyledons</taxon>
        <taxon>Gunneridae</taxon>
        <taxon>Pentapetalae</taxon>
        <taxon>rosids</taxon>
        <taxon>fabids</taxon>
        <taxon>Fabales</taxon>
        <taxon>Fabaceae</taxon>
        <taxon>Papilionoideae</taxon>
        <taxon>50 kb inversion clade</taxon>
        <taxon>genistoids sensu lato</taxon>
        <taxon>core genistoids</taxon>
        <taxon>Genisteae</taxon>
        <taxon>Lupinus</taxon>
    </lineage>
</organism>
<accession>A0AAV1XM28</accession>
<evidence type="ECO:0000313" key="1">
    <source>
        <dbReference type="EMBL" id="CAL0322612.1"/>
    </source>
</evidence>
<dbReference type="Proteomes" id="UP001497480">
    <property type="component" value="Unassembled WGS sequence"/>
</dbReference>
<reference evidence="1 2" key="1">
    <citation type="submission" date="2024-03" db="EMBL/GenBank/DDBJ databases">
        <authorList>
            <person name="Martinez-Hernandez J."/>
        </authorList>
    </citation>
    <scope>NUCLEOTIDE SEQUENCE [LARGE SCALE GENOMIC DNA]</scope>
</reference>
<protein>
    <submittedName>
        <fullName evidence="1">Uncharacterized protein</fullName>
    </submittedName>
</protein>
<keyword evidence="2" id="KW-1185">Reference proteome</keyword>
<comment type="caution">
    <text evidence="1">The sequence shown here is derived from an EMBL/GenBank/DDBJ whole genome shotgun (WGS) entry which is preliminary data.</text>
</comment>
<dbReference type="EMBL" id="CAXHTB010000016">
    <property type="protein sequence ID" value="CAL0322612.1"/>
    <property type="molecule type" value="Genomic_DNA"/>
</dbReference>